<dbReference type="Gene3D" id="3.30.9.10">
    <property type="entry name" value="D-Amino Acid Oxidase, subunit A, domain 2"/>
    <property type="match status" value="1"/>
</dbReference>
<dbReference type="InterPro" id="IPR006076">
    <property type="entry name" value="FAD-dep_OxRdtase"/>
</dbReference>
<gene>
    <name evidence="3" type="ORF">MNBD_NITROSPIRAE01-405</name>
</gene>
<dbReference type="PANTHER" id="PTHR13847">
    <property type="entry name" value="SARCOSINE DEHYDROGENASE-RELATED"/>
    <property type="match status" value="1"/>
</dbReference>
<dbReference type="PANTHER" id="PTHR13847:SF287">
    <property type="entry name" value="FAD-DEPENDENT OXIDOREDUCTASE DOMAIN-CONTAINING PROTEIN 1"/>
    <property type="match status" value="1"/>
</dbReference>
<dbReference type="AlphaFoldDB" id="A0A3B1D348"/>
<accession>A0A3B1D348</accession>
<dbReference type="Pfam" id="PF01266">
    <property type="entry name" value="DAO"/>
    <property type="match status" value="1"/>
</dbReference>
<dbReference type="SUPFAM" id="SSF51905">
    <property type="entry name" value="FAD/NAD(P)-binding domain"/>
    <property type="match status" value="1"/>
</dbReference>
<dbReference type="GO" id="GO:0032981">
    <property type="term" value="P:mitochondrial respiratory chain complex I assembly"/>
    <property type="evidence" value="ECO:0007669"/>
    <property type="project" value="TreeGrafter"/>
</dbReference>
<evidence type="ECO:0000256" key="1">
    <source>
        <dbReference type="ARBA" id="ARBA00023002"/>
    </source>
</evidence>
<protein>
    <recommendedName>
        <fullName evidence="2">FAD dependent oxidoreductase domain-containing protein</fullName>
    </recommendedName>
</protein>
<evidence type="ECO:0000313" key="3">
    <source>
        <dbReference type="EMBL" id="VAX29420.1"/>
    </source>
</evidence>
<sequence length="402" mass="44258">MTRSYDYFIVGGGIIGSSIAMSLSDLGANGIAVLDCDLSGKWGSSERNAGGIRVTWDTPVNIALSKSSIDYYEGVAAEVGFRQKGYLWLSEASAWSQVLKRMDLWERSGCEVLLLTPSEITAKFPFLDRLDGVAGAVFSPKDGLINPNLLKTHYRRRIPSDVIDWIDHQVIDRVSLGEDGIRSVRLRQVASEDTVEAFLRRHELPLEPEQEEIRVGTFINAAGAWAPEVARLYDREIPANPIRRQVAVLHCQEADLSPYGMMVDTSGLYFHHEAGNLLAGYAVPSEARGYHFAYEGENYFMTEIWPRLAGRGTCFDRLKLIGGWAGLYGVSPDHHAIIGPVSGLKNTFEAHSFSGHGVMQSYAAGRALAELILQGDYQGIDLSVLSGKRFQSGQLLSEGMLI</sequence>
<reference evidence="3" key="1">
    <citation type="submission" date="2018-06" db="EMBL/GenBank/DDBJ databases">
        <authorList>
            <person name="Zhirakovskaya E."/>
        </authorList>
    </citation>
    <scope>NUCLEOTIDE SEQUENCE</scope>
</reference>
<dbReference type="InterPro" id="IPR036188">
    <property type="entry name" value="FAD/NAD-bd_sf"/>
</dbReference>
<feature type="domain" description="FAD dependent oxidoreductase" evidence="2">
    <location>
        <begin position="6"/>
        <end position="371"/>
    </location>
</feature>
<proteinExistence type="predicted"/>
<dbReference type="GO" id="GO:0005739">
    <property type="term" value="C:mitochondrion"/>
    <property type="evidence" value="ECO:0007669"/>
    <property type="project" value="GOC"/>
</dbReference>
<dbReference type="Gene3D" id="3.50.50.60">
    <property type="entry name" value="FAD/NAD(P)-binding domain"/>
    <property type="match status" value="1"/>
</dbReference>
<keyword evidence="1" id="KW-0560">Oxidoreductase</keyword>
<dbReference type="EMBL" id="UOGF01000050">
    <property type="protein sequence ID" value="VAX29420.1"/>
    <property type="molecule type" value="Genomic_DNA"/>
</dbReference>
<dbReference type="GO" id="GO:0016491">
    <property type="term" value="F:oxidoreductase activity"/>
    <property type="evidence" value="ECO:0007669"/>
    <property type="project" value="UniProtKB-KW"/>
</dbReference>
<evidence type="ECO:0000259" key="2">
    <source>
        <dbReference type="Pfam" id="PF01266"/>
    </source>
</evidence>
<name>A0A3B1D348_9ZZZZ</name>
<organism evidence="3">
    <name type="scientific">hydrothermal vent metagenome</name>
    <dbReference type="NCBI Taxonomy" id="652676"/>
    <lineage>
        <taxon>unclassified sequences</taxon>
        <taxon>metagenomes</taxon>
        <taxon>ecological metagenomes</taxon>
    </lineage>
</organism>